<proteinExistence type="predicted"/>
<evidence type="ECO:0000313" key="2">
    <source>
        <dbReference type="Proteomes" id="UP000830116"/>
    </source>
</evidence>
<accession>A0ABY4CDC1</accession>
<dbReference type="RefSeq" id="WP_243535884.1">
    <property type="nucleotide sequence ID" value="NZ_CP093442.1"/>
</dbReference>
<dbReference type="EMBL" id="CP093442">
    <property type="protein sequence ID" value="UOF00175.1"/>
    <property type="molecule type" value="Genomic_DNA"/>
</dbReference>
<keyword evidence="2" id="KW-1185">Reference proteome</keyword>
<evidence type="ECO:0000313" key="1">
    <source>
        <dbReference type="EMBL" id="UOF00175.1"/>
    </source>
</evidence>
<reference evidence="1" key="1">
    <citation type="submission" date="2022-03" db="EMBL/GenBank/DDBJ databases">
        <title>Genome Identification and Characterization of new species Bdellovibrio reynosense LBG001 sp. nov. from a Mexico soil sample.</title>
        <authorList>
            <person name="Camilli A."/>
            <person name="Ajao Y."/>
            <person name="Guo X."/>
        </authorList>
    </citation>
    <scope>NUCLEOTIDE SEQUENCE</scope>
    <source>
        <strain evidence="1">LBG001</strain>
    </source>
</reference>
<organism evidence="1 2">
    <name type="scientific">Bdellovibrio reynosensis</name>
    <dbReference type="NCBI Taxonomy" id="2835041"/>
    <lineage>
        <taxon>Bacteria</taxon>
        <taxon>Pseudomonadati</taxon>
        <taxon>Bdellovibrionota</taxon>
        <taxon>Bdellovibrionia</taxon>
        <taxon>Bdellovibrionales</taxon>
        <taxon>Pseudobdellovibrionaceae</taxon>
        <taxon>Bdellovibrio</taxon>
    </lineage>
</organism>
<name>A0ABY4CDC1_9BACT</name>
<evidence type="ECO:0008006" key="3">
    <source>
        <dbReference type="Google" id="ProtNLM"/>
    </source>
</evidence>
<gene>
    <name evidence="1" type="ORF">MNR06_10725</name>
</gene>
<protein>
    <recommendedName>
        <fullName evidence="3">Outer membrane protein beta-barrel domain-containing protein</fullName>
    </recommendedName>
</protein>
<dbReference type="Proteomes" id="UP000830116">
    <property type="component" value="Chromosome"/>
</dbReference>
<sequence length="193" mass="20678">MRVLVLIVLLMIGVQAQAYLTSDWDVSMGMTSLKYKYSNLVDDSLESSSTIEVNYSVNNPSLNTAMTLSFMEAAGGGGQQLPFTRIAVGARYYMFGVNGVRVVMDSTSEAKVWRPTPFIAINAGLSNLAVEGFNASLLDLSVRGGVEVPLYSDLLIIGQVALGSSLTSAASEDEAVTYNSMTLFAGIRFVGFE</sequence>